<keyword evidence="2" id="KW-0675">Receptor</keyword>
<name>A0A4U1CK48_9SPHI</name>
<protein>
    <submittedName>
        <fullName evidence="2">TonB-dependent receptor</fullName>
    </submittedName>
</protein>
<dbReference type="Pfam" id="PF14905">
    <property type="entry name" value="OMP_b-brl_3"/>
    <property type="match status" value="1"/>
</dbReference>
<evidence type="ECO:0000313" key="2">
    <source>
        <dbReference type="EMBL" id="TKC08000.1"/>
    </source>
</evidence>
<dbReference type="EMBL" id="SWBR01000003">
    <property type="protein sequence ID" value="TKC08000.1"/>
    <property type="molecule type" value="Genomic_DNA"/>
</dbReference>
<dbReference type="InterPro" id="IPR041700">
    <property type="entry name" value="OMP_b-brl_3"/>
</dbReference>
<dbReference type="OrthoDB" id="603275at2"/>
<dbReference type="Proteomes" id="UP000309488">
    <property type="component" value="Unassembled WGS sequence"/>
</dbReference>
<gene>
    <name evidence="2" type="ORF">FA048_12610</name>
</gene>
<reference evidence="2 3" key="1">
    <citation type="submission" date="2019-04" db="EMBL/GenBank/DDBJ databases">
        <title>Pedobacter sp. RP-3-22 sp. nov., isolated from Arctic soil.</title>
        <authorList>
            <person name="Dahal R.H."/>
            <person name="Kim D.-U."/>
        </authorList>
    </citation>
    <scope>NUCLEOTIDE SEQUENCE [LARGE SCALE GENOMIC DNA]</scope>
    <source>
        <strain evidence="2 3">RP-3-22</strain>
    </source>
</reference>
<feature type="domain" description="Outer membrane protein beta-barrel" evidence="1">
    <location>
        <begin position="460"/>
        <end position="918"/>
    </location>
</feature>
<sequence length="929" mass="104294">MLKKGFICCLLYVLIASAVRGQDRYSARIHVVDAFSQKDIANASVSILNSADSILVRYGWTSSDGTLAFNTMPKGNFIVMVNYPTYVDYVEHFVLDSIHKSLDLGVVKLSPTIKVLQEVVIKGTGSGLIINGDTLQYDAKSFVIEKNAKVEDLLRQIPGLQVDNFGRITAYGQKIGKVLVDGEEFFGDDPTLVTKNIRGDMVKTIQIYDKKSDQATFTGIDDGIKTKTINVTLKEDKKKGYFGQATASYGTKQYYQEQFMFNLFRDKSKFSVFGNLANTGKLGLSSSENDKYGINAVNNNLFLRGVLVSLRTSDEDLGTERYNGQGNPIARTAGVHYDSKWDKDRQSINTNFLIGSVSVEGLRNAISRNELPSAIQVTTSDQVFEKYSFRSKIDGTYFAKLDSASTLKISIDGTHKKNESGNTFSSITVGDGLAKLNVGQRSLNSVDEQNMFNASELYTKKFKTPRRTISLQLNQSANKSNTTGFLGAQNDFYTPQGNISKTEIVNQKKTWALKNEILGGNISYTEPLSKYLSLISSYGVGFANSTSTRISYNQSTTGVYDQVDFQYSNDYELNELSQKVEAVLSYNKGQETMRLGNELSDIRFSQLDLYTDVNYKRRFTNYIPSAIYIKNTDKKTFRLDYRGTPIQPTIDQIQPVKTNIDPLNIFTGNPDLFPSYRHSISLYYVLSKPLTKRNIVITAQFSLIKDPLINSFVTNTEGVTTYQSVNYTEGEGTNFNVEGTYSKLIKPLELNTLFSMGFSETNDYGLSNFMINKRKAQVYSARLNLFKYKLKKYNFSLNLRPSYAVSKATLSRQFDNSGFSFNGDASATINIFKSLAITTNGNYVYQAKTPAFKRDYSLFLINTTISKKFLEKENVKFSISVNDLLNQNNGFTRAAYGTVLTQTTYSTIKRYVMLSLMWDFSKFGTLKTN</sequence>
<accession>A0A4U1CK48</accession>
<dbReference type="SUPFAM" id="SSF56935">
    <property type="entry name" value="Porins"/>
    <property type="match status" value="1"/>
</dbReference>
<dbReference type="RefSeq" id="WP_136841531.1">
    <property type="nucleotide sequence ID" value="NZ_SWBR01000003.1"/>
</dbReference>
<organism evidence="2 3">
    <name type="scientific">Pedobacter polaris</name>
    <dbReference type="NCBI Taxonomy" id="2571273"/>
    <lineage>
        <taxon>Bacteria</taxon>
        <taxon>Pseudomonadati</taxon>
        <taxon>Bacteroidota</taxon>
        <taxon>Sphingobacteriia</taxon>
        <taxon>Sphingobacteriales</taxon>
        <taxon>Sphingobacteriaceae</taxon>
        <taxon>Pedobacter</taxon>
    </lineage>
</organism>
<dbReference type="AlphaFoldDB" id="A0A4U1CK48"/>
<proteinExistence type="predicted"/>
<comment type="caution">
    <text evidence="2">The sequence shown here is derived from an EMBL/GenBank/DDBJ whole genome shotgun (WGS) entry which is preliminary data.</text>
</comment>
<evidence type="ECO:0000313" key="3">
    <source>
        <dbReference type="Proteomes" id="UP000309488"/>
    </source>
</evidence>
<evidence type="ECO:0000259" key="1">
    <source>
        <dbReference type="Pfam" id="PF14905"/>
    </source>
</evidence>
<dbReference type="SUPFAM" id="SSF49478">
    <property type="entry name" value="Cna protein B-type domain"/>
    <property type="match status" value="1"/>
</dbReference>
<keyword evidence="3" id="KW-1185">Reference proteome</keyword>